<dbReference type="EC" id="2.3.1.74" evidence="4"/>
<evidence type="ECO:0000256" key="4">
    <source>
        <dbReference type="ARBA" id="ARBA00012975"/>
    </source>
</evidence>
<comment type="function">
    <text evidence="1">The primary product of this enzyme is 4,2',4',6'-tetrahydroxychalcone (also termed naringenin-chalcone or chalcone) which can under specific conditions spontaneously isomerize into naringenin.</text>
</comment>
<gene>
    <name evidence="7" type="ORF">LUZ62_086824</name>
</gene>
<name>A0AAV8CAF6_9POAL</name>
<evidence type="ECO:0000313" key="7">
    <source>
        <dbReference type="EMBL" id="KAJ4752419.1"/>
    </source>
</evidence>
<dbReference type="InterPro" id="IPR012328">
    <property type="entry name" value="Chalcone/stilbene_synt_C"/>
</dbReference>
<dbReference type="GO" id="GO:0030639">
    <property type="term" value="P:polyketide biosynthetic process"/>
    <property type="evidence" value="ECO:0007669"/>
    <property type="project" value="TreeGrafter"/>
</dbReference>
<dbReference type="AlphaFoldDB" id="A0AAV8CAF6"/>
<evidence type="ECO:0000256" key="2">
    <source>
        <dbReference type="ARBA" id="ARBA00004966"/>
    </source>
</evidence>
<dbReference type="SUPFAM" id="SSF53901">
    <property type="entry name" value="Thiolase-like"/>
    <property type="match status" value="1"/>
</dbReference>
<dbReference type="EMBL" id="JAMFTS010000005">
    <property type="protein sequence ID" value="KAJ4752419.1"/>
    <property type="molecule type" value="Genomic_DNA"/>
</dbReference>
<evidence type="ECO:0000256" key="5">
    <source>
        <dbReference type="ARBA" id="ARBA00023241"/>
    </source>
</evidence>
<accession>A0AAV8CAF6</accession>
<feature type="domain" description="Chalcone/stilbene synthase C-terminal" evidence="6">
    <location>
        <begin position="1"/>
        <end position="113"/>
    </location>
</feature>
<dbReference type="GO" id="GO:0009813">
    <property type="term" value="P:flavonoid biosynthetic process"/>
    <property type="evidence" value="ECO:0007669"/>
    <property type="project" value="UniProtKB-KW"/>
</dbReference>
<dbReference type="InterPro" id="IPR011141">
    <property type="entry name" value="Polyketide_synthase_type-III"/>
</dbReference>
<reference evidence="7" key="1">
    <citation type="submission" date="2022-08" db="EMBL/GenBank/DDBJ databases">
        <authorList>
            <person name="Marques A."/>
        </authorList>
    </citation>
    <scope>NUCLEOTIDE SEQUENCE</scope>
    <source>
        <strain evidence="7">RhyPub2mFocal</strain>
        <tissue evidence="7">Leaves</tissue>
    </source>
</reference>
<dbReference type="Gene3D" id="3.40.47.10">
    <property type="match status" value="1"/>
</dbReference>
<dbReference type="Pfam" id="PF02797">
    <property type="entry name" value="Chal_sti_synt_C"/>
    <property type="match status" value="1"/>
</dbReference>
<evidence type="ECO:0000256" key="1">
    <source>
        <dbReference type="ARBA" id="ARBA00002969"/>
    </source>
</evidence>
<evidence type="ECO:0000256" key="3">
    <source>
        <dbReference type="ARBA" id="ARBA00005531"/>
    </source>
</evidence>
<evidence type="ECO:0000313" key="8">
    <source>
        <dbReference type="Proteomes" id="UP001140206"/>
    </source>
</evidence>
<dbReference type="Proteomes" id="UP001140206">
    <property type="component" value="Chromosome 5"/>
</dbReference>
<dbReference type="InterPro" id="IPR016039">
    <property type="entry name" value="Thiolase-like"/>
</dbReference>
<protein>
    <recommendedName>
        <fullName evidence="4">chalcone synthase</fullName>
        <ecNumber evidence="4">2.3.1.74</ecNumber>
    </recommendedName>
</protein>
<dbReference type="PANTHER" id="PTHR11877:SF14">
    <property type="entry name" value="CHALCONE SYNTHASE"/>
    <property type="match status" value="1"/>
</dbReference>
<comment type="pathway">
    <text evidence="2">Secondary metabolite biosynthesis; flavonoid biosynthesis.</text>
</comment>
<dbReference type="PANTHER" id="PTHR11877">
    <property type="entry name" value="HYDROXYMETHYLGLUTARYL-COA SYNTHASE"/>
    <property type="match status" value="1"/>
</dbReference>
<organism evidence="7 8">
    <name type="scientific">Rhynchospora pubera</name>
    <dbReference type="NCBI Taxonomy" id="906938"/>
    <lineage>
        <taxon>Eukaryota</taxon>
        <taxon>Viridiplantae</taxon>
        <taxon>Streptophyta</taxon>
        <taxon>Embryophyta</taxon>
        <taxon>Tracheophyta</taxon>
        <taxon>Spermatophyta</taxon>
        <taxon>Magnoliopsida</taxon>
        <taxon>Liliopsida</taxon>
        <taxon>Poales</taxon>
        <taxon>Cyperaceae</taxon>
        <taxon>Cyperoideae</taxon>
        <taxon>Rhynchosporeae</taxon>
        <taxon>Rhynchospora</taxon>
    </lineage>
</organism>
<proteinExistence type="inferred from homology"/>
<keyword evidence="8" id="KW-1185">Reference proteome</keyword>
<dbReference type="GO" id="GO:0016210">
    <property type="term" value="F:naringenin-chalcone synthase activity"/>
    <property type="evidence" value="ECO:0007669"/>
    <property type="project" value="UniProtKB-EC"/>
</dbReference>
<comment type="similarity">
    <text evidence="3">Belongs to the thiolase-like superfamily. Chalcone/stilbene synthases family.</text>
</comment>
<comment type="caution">
    <text evidence="7">The sequence shown here is derived from an EMBL/GenBank/DDBJ whole genome shotgun (WGS) entry which is preliminary data.</text>
</comment>
<evidence type="ECO:0000259" key="6">
    <source>
        <dbReference type="Pfam" id="PF02797"/>
    </source>
</evidence>
<sequence length="127" mass="13954">MQEAGLIMYLKPSVPMHISNNISKRLAKAFTPLGITDWNSLFWVVHPGGQKILDGMENELKLDKEKLMAARHVLAEYGNIGSGSVFLIMDEMVKRSKGKATTGEGAEFGVLLPCIETSVLRAIQIPN</sequence>
<keyword evidence="5" id="KW-0284">Flavonoid biosynthesis</keyword>